<dbReference type="PANTHER" id="PTHR33596">
    <property type="entry name" value="COLD-REGULATED 413 PLASMA MEMBRANE PROTEIN 2"/>
    <property type="match status" value="1"/>
</dbReference>
<comment type="similarity">
    <text evidence="2">Belongs to the Cold-regulated 413 protein family.</text>
</comment>
<evidence type="ECO:0000256" key="4">
    <source>
        <dbReference type="ARBA" id="ARBA00022989"/>
    </source>
</evidence>
<sequence>MPLNFNCINLEEAFTVVTRKHLWNMKSATANGSYSTVDEVPLFEACAHDATFFRWLSIAAALYLLASCKANWWRINMQIMPLVAFTGLNLPSILFNIIRGDFGRWITFILVTLQLFFQKYFV</sequence>
<comment type="caution">
    <text evidence="6">The sequence shown here is derived from an EMBL/GenBank/DDBJ whole genome shotgun (WGS) entry which is preliminary data.</text>
</comment>
<dbReference type="InterPro" id="IPR008892">
    <property type="entry name" value="COR413"/>
</dbReference>
<comment type="subcellular location">
    <subcellularLocation>
        <location evidence="1">Membrane</location>
        <topology evidence="1">Multi-pass membrane protein</topology>
    </subcellularLocation>
</comment>
<evidence type="ECO:0000256" key="5">
    <source>
        <dbReference type="ARBA" id="ARBA00023136"/>
    </source>
</evidence>
<keyword evidence="3" id="KW-0812">Transmembrane</keyword>
<name>A0AA38C488_TAXCH</name>
<evidence type="ECO:0000256" key="3">
    <source>
        <dbReference type="ARBA" id="ARBA00022692"/>
    </source>
</evidence>
<protein>
    <submittedName>
        <fullName evidence="6">Uncharacterized protein</fullName>
    </submittedName>
</protein>
<feature type="non-terminal residue" evidence="6">
    <location>
        <position position="122"/>
    </location>
</feature>
<dbReference type="Proteomes" id="UP000824469">
    <property type="component" value="Unassembled WGS sequence"/>
</dbReference>
<evidence type="ECO:0000313" key="6">
    <source>
        <dbReference type="EMBL" id="KAH9293357.1"/>
    </source>
</evidence>
<dbReference type="GO" id="GO:0016020">
    <property type="term" value="C:membrane"/>
    <property type="evidence" value="ECO:0007669"/>
    <property type="project" value="UniProtKB-SubCell"/>
</dbReference>
<organism evidence="6 7">
    <name type="scientific">Taxus chinensis</name>
    <name type="common">Chinese yew</name>
    <name type="synonym">Taxus wallichiana var. chinensis</name>
    <dbReference type="NCBI Taxonomy" id="29808"/>
    <lineage>
        <taxon>Eukaryota</taxon>
        <taxon>Viridiplantae</taxon>
        <taxon>Streptophyta</taxon>
        <taxon>Embryophyta</taxon>
        <taxon>Tracheophyta</taxon>
        <taxon>Spermatophyta</taxon>
        <taxon>Pinopsida</taxon>
        <taxon>Pinidae</taxon>
        <taxon>Conifers II</taxon>
        <taxon>Cupressales</taxon>
        <taxon>Taxaceae</taxon>
        <taxon>Taxus</taxon>
    </lineage>
</organism>
<dbReference type="Pfam" id="PF05562">
    <property type="entry name" value="WCOR413"/>
    <property type="match status" value="1"/>
</dbReference>
<dbReference type="AlphaFoldDB" id="A0AA38C488"/>
<keyword evidence="5" id="KW-0472">Membrane</keyword>
<dbReference type="PANTHER" id="PTHR33596:SF23">
    <property type="entry name" value="COLD-REGULATED 413 PLASMA MEMBRANE PROTEIN 2"/>
    <property type="match status" value="1"/>
</dbReference>
<keyword evidence="7" id="KW-1185">Reference proteome</keyword>
<proteinExistence type="inferred from homology"/>
<evidence type="ECO:0000256" key="2">
    <source>
        <dbReference type="ARBA" id="ARBA00005852"/>
    </source>
</evidence>
<dbReference type="EMBL" id="JAHRHJ020001232">
    <property type="protein sequence ID" value="KAH9293357.1"/>
    <property type="molecule type" value="Genomic_DNA"/>
</dbReference>
<evidence type="ECO:0000256" key="1">
    <source>
        <dbReference type="ARBA" id="ARBA00004141"/>
    </source>
</evidence>
<reference evidence="6 7" key="1">
    <citation type="journal article" date="2021" name="Nat. Plants">
        <title>The Taxus genome provides insights into paclitaxel biosynthesis.</title>
        <authorList>
            <person name="Xiong X."/>
            <person name="Gou J."/>
            <person name="Liao Q."/>
            <person name="Li Y."/>
            <person name="Zhou Q."/>
            <person name="Bi G."/>
            <person name="Li C."/>
            <person name="Du R."/>
            <person name="Wang X."/>
            <person name="Sun T."/>
            <person name="Guo L."/>
            <person name="Liang H."/>
            <person name="Lu P."/>
            <person name="Wu Y."/>
            <person name="Zhang Z."/>
            <person name="Ro D.K."/>
            <person name="Shang Y."/>
            <person name="Huang S."/>
            <person name="Yan J."/>
        </authorList>
    </citation>
    <scope>NUCLEOTIDE SEQUENCE [LARGE SCALE GENOMIC DNA]</scope>
    <source>
        <strain evidence="6">Ta-2019</strain>
    </source>
</reference>
<gene>
    <name evidence="6" type="ORF">KI387_041431</name>
</gene>
<accession>A0AA38C488</accession>
<evidence type="ECO:0000313" key="7">
    <source>
        <dbReference type="Proteomes" id="UP000824469"/>
    </source>
</evidence>
<keyword evidence="4" id="KW-1133">Transmembrane helix</keyword>